<dbReference type="GO" id="GO:0016887">
    <property type="term" value="F:ATP hydrolysis activity"/>
    <property type="evidence" value="ECO:0007669"/>
    <property type="project" value="InterPro"/>
</dbReference>
<gene>
    <name evidence="6" type="ORF">HELGO_WM31432</name>
</gene>
<dbReference type="GO" id="GO:0051082">
    <property type="term" value="F:unfolded protein binding"/>
    <property type="evidence" value="ECO:0007669"/>
    <property type="project" value="InterPro"/>
</dbReference>
<evidence type="ECO:0000256" key="2">
    <source>
        <dbReference type="ARBA" id="ARBA00022741"/>
    </source>
</evidence>
<sequence length="874" mass="103019">MTKFDYIKKKFIKIYSQVKMDNTLKLYDVNIRAEYIFMPILNDIYGYQLVNANKIKANFPCIDLVDEVEEVVIQVTSSLGTEKINHTLNCFKESKDFKKYVDYERLFFYIVEDKEIRSKSYLEKNNLKESNFLDITDLLKEIEDDIFVTNKLYETMKTIFTEENILKLSKDTKPSYQKNKLWNKIEQGIDNTKQNKIELLLKNIISLSNKQSFQILENMEILLGNNLKELSILESVILLISTYLYQLPYDRDKDIDYYLYEIDLILDESTKTFDILGVDIIDICSKVILSQKATADKLYEYKNLNSNDTENDFLFCSILLKLSDLLNLKSFTEEITYSYKNNILYFKCNPSNPNNEYEIRNSLNILELKIKEYNYSYNDLCHKWRDNFKFPFKIDLTGIKSSSYKFGDYKFSFDNHQVLNLLTGNNIYSDSTIFIRELLQNSIDASLYREEIEKSKGNSFQCKAIRIDDWYDVKGNYWIGFEDYGIGMDENILLNYFTKIGKSFYESKDFDKSMGFTAISRFGIGILSCFMVAHRVEVSTRRENEKAIRFSINSLDSYFFTQIEDEHKVVKLFPTNKNISHKYRKEIGTSIAIQVDFNKIKRWFDLEKELTKHIYYSPLEIQYDNQKIGTTIKDLNINPWIEEETIIELHDNHDMKIKSLFNLEDMKEKFKVQITPVNLSNYSPTPKIKAQMVLVEVITPIPKIDDGYRRNFEIDKESFVGGLMELKANKQHIETRKSTYEKINLSTYLEFKKFITTNLVSKIGHNGIFVGQDFTNTFNGRLLNFTHNNIFALVNISLYDEYRPYMSLSRSDNISFDYQTLSASNLILSRFITQNNFTNKAFDCSLLYDRDNSSFSVQEIVNDLYYNAPFFSYQ</sequence>
<dbReference type="PRINTS" id="PR00775">
    <property type="entry name" value="HEATSHOCK90"/>
</dbReference>
<comment type="similarity">
    <text evidence="1">Belongs to the heat shock protein 90 family.</text>
</comment>
<dbReference type="Pfam" id="PF13589">
    <property type="entry name" value="HATPase_c_3"/>
    <property type="match status" value="1"/>
</dbReference>
<keyword evidence="2" id="KW-0547">Nucleotide-binding</keyword>
<dbReference type="Pfam" id="PF21941">
    <property type="entry name" value="SMEK_N"/>
    <property type="match status" value="1"/>
</dbReference>
<keyword evidence="4" id="KW-0143">Chaperone</keyword>
<dbReference type="EMBL" id="CACVAP010000018">
    <property type="protein sequence ID" value="CAA6799401.1"/>
    <property type="molecule type" value="Genomic_DNA"/>
</dbReference>
<evidence type="ECO:0000313" key="6">
    <source>
        <dbReference type="EMBL" id="CAA6799401.1"/>
    </source>
</evidence>
<proteinExistence type="inferred from homology"/>
<dbReference type="PANTHER" id="PTHR11528">
    <property type="entry name" value="HEAT SHOCK PROTEIN 90 FAMILY MEMBER"/>
    <property type="match status" value="1"/>
</dbReference>
<dbReference type="GO" id="GO:0005524">
    <property type="term" value="F:ATP binding"/>
    <property type="evidence" value="ECO:0007669"/>
    <property type="project" value="UniProtKB-KW"/>
</dbReference>
<dbReference type="InterPro" id="IPR047740">
    <property type="entry name" value="SMEK_dom"/>
</dbReference>
<accession>A0A6S6S002</accession>
<dbReference type="InterPro" id="IPR020575">
    <property type="entry name" value="Hsp90_N"/>
</dbReference>
<dbReference type="AlphaFoldDB" id="A0A6S6S002"/>
<dbReference type="Gene3D" id="3.30.565.10">
    <property type="entry name" value="Histidine kinase-like ATPase, C-terminal domain"/>
    <property type="match status" value="1"/>
</dbReference>
<evidence type="ECO:0000256" key="3">
    <source>
        <dbReference type="ARBA" id="ARBA00022840"/>
    </source>
</evidence>
<protein>
    <recommendedName>
        <fullName evidence="5">SMEK domain-containing protein</fullName>
    </recommendedName>
</protein>
<evidence type="ECO:0000256" key="1">
    <source>
        <dbReference type="ARBA" id="ARBA00008239"/>
    </source>
</evidence>
<dbReference type="GO" id="GO:0140662">
    <property type="term" value="F:ATP-dependent protein folding chaperone"/>
    <property type="evidence" value="ECO:0007669"/>
    <property type="project" value="InterPro"/>
</dbReference>
<feature type="domain" description="SMEK" evidence="5">
    <location>
        <begin position="6"/>
        <end position="142"/>
    </location>
</feature>
<dbReference type="InterPro" id="IPR001404">
    <property type="entry name" value="Hsp90_fam"/>
</dbReference>
<evidence type="ECO:0000256" key="4">
    <source>
        <dbReference type="ARBA" id="ARBA00023186"/>
    </source>
</evidence>
<evidence type="ECO:0000259" key="5">
    <source>
        <dbReference type="Pfam" id="PF21941"/>
    </source>
</evidence>
<keyword evidence="3" id="KW-0067">ATP-binding</keyword>
<reference evidence="6" key="1">
    <citation type="submission" date="2020-01" db="EMBL/GenBank/DDBJ databases">
        <authorList>
            <person name="Meier V. D."/>
            <person name="Meier V D."/>
        </authorList>
    </citation>
    <scope>NUCLEOTIDE SEQUENCE</scope>
    <source>
        <strain evidence="6">HLG_WM_MAG_06</strain>
    </source>
</reference>
<dbReference type="InterPro" id="IPR036890">
    <property type="entry name" value="HATPase_C_sf"/>
</dbReference>
<dbReference type="SUPFAM" id="SSF55874">
    <property type="entry name" value="ATPase domain of HSP90 chaperone/DNA topoisomerase II/histidine kinase"/>
    <property type="match status" value="1"/>
</dbReference>
<name>A0A6S6S002_9BACT</name>
<dbReference type="NCBIfam" id="NF033859">
    <property type="entry name" value="SMEK_N"/>
    <property type="match status" value="1"/>
</dbReference>
<organism evidence="6">
    <name type="scientific">uncultured Sulfurovum sp</name>
    <dbReference type="NCBI Taxonomy" id="269237"/>
    <lineage>
        <taxon>Bacteria</taxon>
        <taxon>Pseudomonadati</taxon>
        <taxon>Campylobacterota</taxon>
        <taxon>Epsilonproteobacteria</taxon>
        <taxon>Campylobacterales</taxon>
        <taxon>Sulfurovaceae</taxon>
        <taxon>Sulfurovum</taxon>
        <taxon>environmental samples</taxon>
    </lineage>
</organism>